<dbReference type="GO" id="GO:0008446">
    <property type="term" value="F:GDP-mannose 4,6-dehydratase activity"/>
    <property type="evidence" value="ECO:0007669"/>
    <property type="project" value="UniProtKB-UniRule"/>
</dbReference>
<feature type="binding site" evidence="6">
    <location>
        <position position="212"/>
    </location>
    <ligand>
        <name>NADP(+)</name>
        <dbReference type="ChEBI" id="CHEBI:58349"/>
    </ligand>
</feature>
<dbReference type="InterPro" id="IPR016040">
    <property type="entry name" value="NAD(P)-bd_dom"/>
</dbReference>
<dbReference type="SUPFAM" id="SSF51735">
    <property type="entry name" value="NAD(P)-binding Rossmann-fold domains"/>
    <property type="match status" value="1"/>
</dbReference>
<dbReference type="CDD" id="cd05260">
    <property type="entry name" value="GDP_MD_SDR_e"/>
    <property type="match status" value="1"/>
</dbReference>
<dbReference type="NCBIfam" id="TIGR01472">
    <property type="entry name" value="gmd"/>
    <property type="match status" value="1"/>
</dbReference>
<dbReference type="RefSeq" id="WP_159233157.1">
    <property type="nucleotide sequence ID" value="NZ_CACSIP010000034.1"/>
</dbReference>
<dbReference type="OrthoDB" id="9779041at2"/>
<dbReference type="FunFam" id="3.40.50.720:FF:000102">
    <property type="entry name" value="GDP-mannose 4,6-dehydratase"/>
    <property type="match status" value="1"/>
</dbReference>
<dbReference type="EC" id="4.2.1.47" evidence="3 6"/>
<dbReference type="EMBL" id="CACSIP010000034">
    <property type="protein sequence ID" value="CAA0128252.1"/>
    <property type="molecule type" value="Genomic_DNA"/>
</dbReference>
<evidence type="ECO:0000259" key="7">
    <source>
        <dbReference type="Pfam" id="PF16363"/>
    </source>
</evidence>
<keyword evidence="5 6" id="KW-0456">Lyase</keyword>
<proteinExistence type="inferred from homology"/>
<feature type="domain" description="NAD(P)-binding" evidence="7">
    <location>
        <begin position="6"/>
        <end position="316"/>
    </location>
</feature>
<dbReference type="PANTHER" id="PTHR43715">
    <property type="entry name" value="GDP-MANNOSE 4,6-DEHYDRATASE"/>
    <property type="match status" value="1"/>
</dbReference>
<name>A0A5S9R2F3_MYCVN</name>
<dbReference type="HAMAP" id="MF_00955">
    <property type="entry name" value="GDP_Man_dehydratase"/>
    <property type="match status" value="1"/>
</dbReference>
<dbReference type="GO" id="GO:0070401">
    <property type="term" value="F:NADP+ binding"/>
    <property type="evidence" value="ECO:0007669"/>
    <property type="project" value="UniProtKB-UniRule"/>
</dbReference>
<dbReference type="PANTHER" id="PTHR43715:SF1">
    <property type="entry name" value="GDP-MANNOSE 4,6 DEHYDRATASE"/>
    <property type="match status" value="1"/>
</dbReference>
<evidence type="ECO:0000256" key="4">
    <source>
        <dbReference type="ARBA" id="ARBA00022857"/>
    </source>
</evidence>
<dbReference type="AlphaFoldDB" id="A0A5S9R2F3"/>
<reference evidence="8 9" key="1">
    <citation type="submission" date="2019-11" db="EMBL/GenBank/DDBJ databases">
        <authorList>
            <person name="Holert J."/>
        </authorList>
    </citation>
    <scope>NUCLEOTIDE SEQUENCE [LARGE SCALE GENOMIC DNA]</scope>
    <source>
        <strain evidence="8">BC8_1</strain>
    </source>
</reference>
<protein>
    <recommendedName>
        <fullName evidence="3 6">GDP-mannose 4,6-dehydratase</fullName>
        <ecNumber evidence="3 6">4.2.1.47</ecNumber>
    </recommendedName>
    <alternativeName>
        <fullName evidence="6">GDP-D-mannose dehydratase</fullName>
    </alternativeName>
</protein>
<gene>
    <name evidence="6 8" type="primary">gmd</name>
    <name evidence="8" type="ORF">AELLOGFF_01223</name>
</gene>
<evidence type="ECO:0000256" key="5">
    <source>
        <dbReference type="ARBA" id="ARBA00023239"/>
    </source>
</evidence>
<sequence length="351" mass="39478">MAKRALITGITGQDGSYLAELLISKGYEVHGLIRRASTFNTSRIDHLYVDPHVSEARLFLHYGDLSDGARLVTLLAGIDPDEVYNLAAQSHVRVSFDEPEHTADTTGTGTIRMLEAVRLSGIKTRFYQASSSELYGATPPPQNEDTPFYPRSPYAAAKLYSYWITKNYREAYGLFAVNGILFNHESPRRGETFVTRKITRAVAAIKAGKQDHLYMGNLDSVRDWGYAPEYVEGMWRMLQVDEPEDFVLATGVGITVREFLEIAFTHAGLNWEDHVRFDDRYLRPTEVDALIGDPSRAGKKLDWVPTINGRELARLMVDADIEALECAGRPWIDKVQLESWETPTFRGTGLP</sequence>
<organism evidence="8 9">
    <name type="scientific">Mycolicibacterium vanbaalenii</name>
    <name type="common">Mycobacterium vanbaalenii</name>
    <dbReference type="NCBI Taxonomy" id="110539"/>
    <lineage>
        <taxon>Bacteria</taxon>
        <taxon>Bacillati</taxon>
        <taxon>Actinomycetota</taxon>
        <taxon>Actinomycetes</taxon>
        <taxon>Mycobacteriales</taxon>
        <taxon>Mycobacteriaceae</taxon>
        <taxon>Mycolicibacterium</taxon>
    </lineage>
</organism>
<evidence type="ECO:0000313" key="9">
    <source>
        <dbReference type="Proteomes" id="UP000430146"/>
    </source>
</evidence>
<keyword evidence="9" id="KW-1185">Reference proteome</keyword>
<dbReference type="Pfam" id="PF16363">
    <property type="entry name" value="GDP_Man_Dehyd"/>
    <property type="match status" value="1"/>
</dbReference>
<comment type="function">
    <text evidence="6">Catalyzes the conversion of GDP-D-mannose to GDP-4-dehydro-6-deoxy-D-mannose.</text>
</comment>
<dbReference type="InterPro" id="IPR006368">
    <property type="entry name" value="GDP_Man_deHydtase"/>
</dbReference>
<evidence type="ECO:0000256" key="1">
    <source>
        <dbReference type="ARBA" id="ARBA00001937"/>
    </source>
</evidence>
<dbReference type="Gene3D" id="3.40.50.720">
    <property type="entry name" value="NAD(P)-binding Rossmann-like Domain"/>
    <property type="match status" value="1"/>
</dbReference>
<comment type="cofactor">
    <cofactor evidence="1 6">
        <name>NADP(+)</name>
        <dbReference type="ChEBI" id="CHEBI:58349"/>
    </cofactor>
</comment>
<comment type="catalytic activity">
    <reaction evidence="6">
        <text>GDP-alpha-D-mannose = GDP-4-dehydro-alpha-D-rhamnose + H2O</text>
        <dbReference type="Rhea" id="RHEA:23820"/>
        <dbReference type="ChEBI" id="CHEBI:15377"/>
        <dbReference type="ChEBI" id="CHEBI:57527"/>
        <dbReference type="ChEBI" id="CHEBI:57964"/>
        <dbReference type="EC" id="4.2.1.47"/>
    </reaction>
</comment>
<keyword evidence="4 6" id="KW-0521">NADP</keyword>
<accession>A0A5S9R2F3</accession>
<dbReference type="Proteomes" id="UP000430146">
    <property type="component" value="Unassembled WGS sequence"/>
</dbReference>
<dbReference type="GO" id="GO:0042351">
    <property type="term" value="P:'de novo' GDP-L-fucose biosynthetic process"/>
    <property type="evidence" value="ECO:0007669"/>
    <property type="project" value="TreeGrafter"/>
</dbReference>
<dbReference type="InterPro" id="IPR036291">
    <property type="entry name" value="NAD(P)-bd_dom_sf"/>
</dbReference>
<evidence type="ECO:0000256" key="6">
    <source>
        <dbReference type="HAMAP-Rule" id="MF_00955"/>
    </source>
</evidence>
<comment type="similarity">
    <text evidence="2 6">Belongs to the NAD(P)-dependent epimerase/dehydratase family. GDP-mannose 4,6-dehydratase subfamily.</text>
</comment>
<evidence type="ECO:0000256" key="2">
    <source>
        <dbReference type="ARBA" id="ARBA00009263"/>
    </source>
</evidence>
<dbReference type="Gene3D" id="3.90.25.10">
    <property type="entry name" value="UDP-galactose 4-epimerase, domain 1"/>
    <property type="match status" value="1"/>
</dbReference>
<evidence type="ECO:0000313" key="8">
    <source>
        <dbReference type="EMBL" id="CAA0128252.1"/>
    </source>
</evidence>
<evidence type="ECO:0000256" key="3">
    <source>
        <dbReference type="ARBA" id="ARBA00011989"/>
    </source>
</evidence>
<comment type="caution">
    <text evidence="6">Lacks conserved residue(s) required for the propagation of feature annotation.</text>
</comment>